<organism evidence="15 16">
    <name type="scientific">Enterocloster hominis</name>
    <name type="common">ex Hitch et al. 2024</name>
    <dbReference type="NCBI Taxonomy" id="1917870"/>
    <lineage>
        <taxon>Bacteria</taxon>
        <taxon>Bacillati</taxon>
        <taxon>Bacillota</taxon>
        <taxon>Clostridia</taxon>
        <taxon>Lachnospirales</taxon>
        <taxon>Lachnospiraceae</taxon>
        <taxon>Enterocloster</taxon>
    </lineage>
</organism>
<evidence type="ECO:0000256" key="1">
    <source>
        <dbReference type="ARBA" id="ARBA00005715"/>
    </source>
</evidence>
<evidence type="ECO:0000259" key="14">
    <source>
        <dbReference type="Pfam" id="PF17042"/>
    </source>
</evidence>
<keyword evidence="4 15" id="KW-0418">Kinase</keyword>
<name>A0ABV1DBV1_9FIRM</name>
<feature type="domain" description="Four-carbon acid sugar kinase N-terminal" evidence="13">
    <location>
        <begin position="4"/>
        <end position="237"/>
    </location>
</feature>
<keyword evidence="2 15" id="KW-0808">Transferase</keyword>
<evidence type="ECO:0000259" key="13">
    <source>
        <dbReference type="Pfam" id="PF07005"/>
    </source>
</evidence>
<evidence type="ECO:0000256" key="11">
    <source>
        <dbReference type="ARBA" id="ARBA00039461"/>
    </source>
</evidence>
<evidence type="ECO:0000256" key="5">
    <source>
        <dbReference type="ARBA" id="ARBA00022840"/>
    </source>
</evidence>
<gene>
    <name evidence="15" type="primary">otnK</name>
    <name evidence="15" type="ORF">WMQ36_19985</name>
</gene>
<evidence type="ECO:0000313" key="16">
    <source>
        <dbReference type="Proteomes" id="UP001454086"/>
    </source>
</evidence>
<proteinExistence type="inferred from homology"/>
<dbReference type="RefSeq" id="WP_008721244.1">
    <property type="nucleotide sequence ID" value="NZ_JBBMFM010000095.1"/>
</dbReference>
<comment type="catalytic activity">
    <reaction evidence="8">
        <text>3-dehydro-D-erythronate + ATP = 3-dehydro-4-O-phospho-D-erythronate + ADP + H(+)</text>
        <dbReference type="Rhea" id="RHEA:52556"/>
        <dbReference type="ChEBI" id="CHEBI:15378"/>
        <dbReference type="ChEBI" id="CHEBI:30616"/>
        <dbReference type="ChEBI" id="CHEBI:57958"/>
        <dbReference type="ChEBI" id="CHEBI:136593"/>
        <dbReference type="ChEBI" id="CHEBI:456216"/>
        <dbReference type="EC" id="2.7.1.217"/>
    </reaction>
</comment>
<evidence type="ECO:0000313" key="15">
    <source>
        <dbReference type="EMBL" id="MEQ2427248.1"/>
    </source>
</evidence>
<evidence type="ECO:0000256" key="8">
    <source>
        <dbReference type="ARBA" id="ARBA00036346"/>
    </source>
</evidence>
<keyword evidence="16" id="KW-1185">Reference proteome</keyword>
<sequence>MAVLGCIADDFTGASDAASFLVKGGMSVRLYNGIPDIQAQDNETGGQEEEAQAVVIALKSRTQETARAVSDSLEAARFLLSQGVEQIYFKYCSTFDSTPKGNIGPVADALMDLMKVPYTILCPALPVNGRTVEDGRLMVGGIPLHESHMKNHPLTPMWDSRIDKLMEPQSRYSCRCVGEQGADGFMAGSGSGETGDRQPGEPFYLIPDYRTDKDGERIASMFGHLALLTGGSGLLEPLARQWTKKLSSQGKIPDNATAGMALLLAGSCSKATLSQIAWYQSQGGPCCHLNPREMLEGRQTVDDAWRFIKEHSSETAAVLVYSSDTPDKVREYQKLGAEKVAAMLEGAAAELAARAVKAGYTRIISAGGETSGAVTKGLGFSSYWMGESVAPGVPIMVPAERPDIRLILKSGNFGQEDFFGRALAMTAKPNN</sequence>
<dbReference type="InterPro" id="IPR042213">
    <property type="entry name" value="NBD_C_sf"/>
</dbReference>
<comment type="caution">
    <text evidence="15">The sequence shown here is derived from an EMBL/GenBank/DDBJ whole genome shotgun (WGS) entry which is preliminary data.</text>
</comment>
<dbReference type="Gene3D" id="3.40.980.20">
    <property type="entry name" value="Four-carbon acid sugar kinase, nucleotide binding domain"/>
    <property type="match status" value="1"/>
</dbReference>
<reference evidence="15 16" key="1">
    <citation type="submission" date="2024-03" db="EMBL/GenBank/DDBJ databases">
        <title>Human intestinal bacterial collection.</title>
        <authorList>
            <person name="Pauvert C."/>
            <person name="Hitch T.C.A."/>
            <person name="Clavel T."/>
        </authorList>
    </citation>
    <scope>NUCLEOTIDE SEQUENCE [LARGE SCALE GENOMIC DNA]</scope>
    <source>
        <strain evidence="15 16">CLA-SR-H021</strain>
    </source>
</reference>
<comment type="similarity">
    <text evidence="1">Belongs to the four-carbon acid sugar kinase family.</text>
</comment>
<dbReference type="InterPro" id="IPR050007">
    <property type="entry name" value="OtnK"/>
</dbReference>
<dbReference type="InterPro" id="IPR037051">
    <property type="entry name" value="4-carb_acid_sugar_kinase_N_sf"/>
</dbReference>
<keyword evidence="6" id="KW-0119">Carbohydrate metabolism</keyword>
<keyword evidence="5" id="KW-0067">ATP-binding</keyword>
<evidence type="ECO:0000256" key="2">
    <source>
        <dbReference type="ARBA" id="ARBA00022679"/>
    </source>
</evidence>
<evidence type="ECO:0000256" key="12">
    <source>
        <dbReference type="ARBA" id="ARBA00041377"/>
    </source>
</evidence>
<feature type="domain" description="Four-carbon acid sugar kinase nucleotide binding" evidence="14">
    <location>
        <begin position="262"/>
        <end position="419"/>
    </location>
</feature>
<accession>A0ABV1DBV1</accession>
<dbReference type="InterPro" id="IPR031475">
    <property type="entry name" value="NBD_C"/>
</dbReference>
<dbReference type="Pfam" id="PF07005">
    <property type="entry name" value="SBD_N"/>
    <property type="match status" value="1"/>
</dbReference>
<dbReference type="SUPFAM" id="SSF142764">
    <property type="entry name" value="YgbK-like"/>
    <property type="match status" value="1"/>
</dbReference>
<dbReference type="EC" id="2.7.1.217" evidence="10"/>
<comment type="catalytic activity">
    <reaction evidence="7">
        <text>3-dehydro-L-erythronate + ATP = 3-dehydro-4-O-phospho-L-erythronate + ADP + H(+)</text>
        <dbReference type="Rhea" id="RHEA:52552"/>
        <dbReference type="ChEBI" id="CHEBI:15378"/>
        <dbReference type="ChEBI" id="CHEBI:30616"/>
        <dbReference type="ChEBI" id="CHEBI:136592"/>
        <dbReference type="ChEBI" id="CHEBI:136670"/>
        <dbReference type="ChEBI" id="CHEBI:456216"/>
        <dbReference type="EC" id="2.7.1.217"/>
    </reaction>
</comment>
<dbReference type="GO" id="GO:0016301">
    <property type="term" value="F:kinase activity"/>
    <property type="evidence" value="ECO:0007669"/>
    <property type="project" value="UniProtKB-KW"/>
</dbReference>
<dbReference type="Pfam" id="PF17042">
    <property type="entry name" value="NBD_C"/>
    <property type="match status" value="1"/>
</dbReference>
<evidence type="ECO:0000256" key="7">
    <source>
        <dbReference type="ARBA" id="ARBA00035898"/>
    </source>
</evidence>
<dbReference type="Proteomes" id="UP001454086">
    <property type="component" value="Unassembled WGS sequence"/>
</dbReference>
<evidence type="ECO:0000256" key="6">
    <source>
        <dbReference type="ARBA" id="ARBA00023277"/>
    </source>
</evidence>
<evidence type="ECO:0000256" key="4">
    <source>
        <dbReference type="ARBA" id="ARBA00022777"/>
    </source>
</evidence>
<dbReference type="NCBIfam" id="NF043035">
    <property type="entry name" value="OxoTetrKin"/>
    <property type="match status" value="1"/>
</dbReference>
<evidence type="ECO:0000256" key="9">
    <source>
        <dbReference type="ARBA" id="ARBA00037335"/>
    </source>
</evidence>
<evidence type="ECO:0000256" key="3">
    <source>
        <dbReference type="ARBA" id="ARBA00022741"/>
    </source>
</evidence>
<keyword evidence="3" id="KW-0547">Nucleotide-binding</keyword>
<dbReference type="InterPro" id="IPR010737">
    <property type="entry name" value="4-carb_acid_sugar_kinase_N"/>
</dbReference>
<dbReference type="EMBL" id="JBBMFM010000095">
    <property type="protein sequence ID" value="MEQ2427248.1"/>
    <property type="molecule type" value="Genomic_DNA"/>
</dbReference>
<evidence type="ECO:0000256" key="10">
    <source>
        <dbReference type="ARBA" id="ARBA00039095"/>
    </source>
</evidence>
<protein>
    <recommendedName>
        <fullName evidence="11">3-oxo-tetronate kinase</fullName>
        <ecNumber evidence="10">2.7.1.217</ecNumber>
    </recommendedName>
    <alternativeName>
        <fullName evidence="12">3-dehydrotetronate 4-kinase</fullName>
    </alternativeName>
</protein>
<dbReference type="Gene3D" id="3.40.50.10840">
    <property type="entry name" value="Putative sugar-binding, N-terminal domain"/>
    <property type="match status" value="1"/>
</dbReference>
<comment type="function">
    <text evidence="9">Catalyzes the ATP-dependent phosphorylation of 3-oxo-tetronate to 3-oxo-tetronate 4-phosphate.</text>
</comment>